<evidence type="ECO:0000313" key="2">
    <source>
        <dbReference type="EnsemblPlants" id="OBART02G03350.1"/>
    </source>
</evidence>
<reference evidence="2" key="1">
    <citation type="journal article" date="2009" name="Rice">
        <title>De Novo Next Generation Sequencing of Plant Genomes.</title>
        <authorList>
            <person name="Rounsley S."/>
            <person name="Marri P.R."/>
            <person name="Yu Y."/>
            <person name="He R."/>
            <person name="Sisneros N."/>
            <person name="Goicoechea J.L."/>
            <person name="Lee S.J."/>
            <person name="Angelova A."/>
            <person name="Kudrna D."/>
            <person name="Luo M."/>
            <person name="Affourtit J."/>
            <person name="Desany B."/>
            <person name="Knight J."/>
            <person name="Niazi F."/>
            <person name="Egholm M."/>
            <person name="Wing R.A."/>
        </authorList>
    </citation>
    <scope>NUCLEOTIDE SEQUENCE [LARGE SCALE GENOMIC DNA]</scope>
    <source>
        <strain evidence="2">cv. IRGC 105608</strain>
    </source>
</reference>
<evidence type="ECO:0000313" key="3">
    <source>
        <dbReference type="Proteomes" id="UP000026960"/>
    </source>
</evidence>
<dbReference type="EnsemblPlants" id="OBART02G03350.1">
    <property type="protein sequence ID" value="OBART02G03350.1"/>
    <property type="gene ID" value="OBART02G03350"/>
</dbReference>
<keyword evidence="3" id="KW-1185">Reference proteome</keyword>
<organism evidence="2">
    <name type="scientific">Oryza barthii</name>
    <dbReference type="NCBI Taxonomy" id="65489"/>
    <lineage>
        <taxon>Eukaryota</taxon>
        <taxon>Viridiplantae</taxon>
        <taxon>Streptophyta</taxon>
        <taxon>Embryophyta</taxon>
        <taxon>Tracheophyta</taxon>
        <taxon>Spermatophyta</taxon>
        <taxon>Magnoliopsida</taxon>
        <taxon>Liliopsida</taxon>
        <taxon>Poales</taxon>
        <taxon>Poaceae</taxon>
        <taxon>BOP clade</taxon>
        <taxon>Oryzoideae</taxon>
        <taxon>Oryzeae</taxon>
        <taxon>Oryzinae</taxon>
        <taxon>Oryza</taxon>
    </lineage>
</organism>
<accession>A0A0D3F0J0</accession>
<dbReference type="Proteomes" id="UP000026960">
    <property type="component" value="Chromosome 2"/>
</dbReference>
<evidence type="ECO:0000256" key="1">
    <source>
        <dbReference type="SAM" id="MobiDB-lite"/>
    </source>
</evidence>
<feature type="compositionally biased region" description="Polar residues" evidence="1">
    <location>
        <begin position="66"/>
        <end position="76"/>
    </location>
</feature>
<feature type="region of interest" description="Disordered" evidence="1">
    <location>
        <begin position="41"/>
        <end position="117"/>
    </location>
</feature>
<name>A0A0D3F0J0_9ORYZ</name>
<proteinExistence type="predicted"/>
<reference evidence="2" key="2">
    <citation type="submission" date="2015-03" db="UniProtKB">
        <authorList>
            <consortium name="EnsemblPlants"/>
        </authorList>
    </citation>
    <scope>IDENTIFICATION</scope>
</reference>
<dbReference type="PaxDb" id="65489-OBART02G03350.1"/>
<dbReference type="AlphaFoldDB" id="A0A0D3F0J0"/>
<protein>
    <submittedName>
        <fullName evidence="2">Uncharacterized protein</fullName>
    </submittedName>
</protein>
<sequence>MPSIGGSGCACVVIICSPGEGPGHCPCADCHPAHRRIAVPNPRRRHHQSPSPVPLVLPGFALGSPVTDSPQRSSSWAHRRPCRRSFLAADSLDDGNEGATSAGGDNEERTGRGGCWR</sequence>
<dbReference type="HOGENOM" id="CLU_143123_0_0_1"/>
<dbReference type="Gramene" id="OBART02G03350.1">
    <property type="protein sequence ID" value="OBART02G03350.1"/>
    <property type="gene ID" value="OBART02G03350"/>
</dbReference>